<organism evidence="1 2">
    <name type="scientific">Catharanthus roseus</name>
    <name type="common">Madagascar periwinkle</name>
    <name type="synonym">Vinca rosea</name>
    <dbReference type="NCBI Taxonomy" id="4058"/>
    <lineage>
        <taxon>Eukaryota</taxon>
        <taxon>Viridiplantae</taxon>
        <taxon>Streptophyta</taxon>
        <taxon>Embryophyta</taxon>
        <taxon>Tracheophyta</taxon>
        <taxon>Spermatophyta</taxon>
        <taxon>Magnoliopsida</taxon>
        <taxon>eudicotyledons</taxon>
        <taxon>Gunneridae</taxon>
        <taxon>Pentapetalae</taxon>
        <taxon>asterids</taxon>
        <taxon>lamiids</taxon>
        <taxon>Gentianales</taxon>
        <taxon>Apocynaceae</taxon>
        <taxon>Rauvolfioideae</taxon>
        <taxon>Vinceae</taxon>
        <taxon>Catharanthinae</taxon>
        <taxon>Catharanthus</taxon>
    </lineage>
</organism>
<accession>A0ACB9ZND8</accession>
<reference evidence="2" key="1">
    <citation type="journal article" date="2023" name="Nat. Plants">
        <title>Single-cell RNA sequencing provides a high-resolution roadmap for understanding the multicellular compartmentation of specialized metabolism.</title>
        <authorList>
            <person name="Sun S."/>
            <person name="Shen X."/>
            <person name="Li Y."/>
            <person name="Li Y."/>
            <person name="Wang S."/>
            <person name="Li R."/>
            <person name="Zhang H."/>
            <person name="Shen G."/>
            <person name="Guo B."/>
            <person name="Wei J."/>
            <person name="Xu J."/>
            <person name="St-Pierre B."/>
            <person name="Chen S."/>
            <person name="Sun C."/>
        </authorList>
    </citation>
    <scope>NUCLEOTIDE SEQUENCE [LARGE SCALE GENOMIC DNA]</scope>
</reference>
<dbReference type="Proteomes" id="UP001060085">
    <property type="component" value="Linkage Group LG08"/>
</dbReference>
<keyword evidence="2" id="KW-1185">Reference proteome</keyword>
<evidence type="ECO:0000313" key="2">
    <source>
        <dbReference type="Proteomes" id="UP001060085"/>
    </source>
</evidence>
<gene>
    <name evidence="1" type="ORF">M9H77_34899</name>
</gene>
<evidence type="ECO:0000313" key="1">
    <source>
        <dbReference type="EMBL" id="KAI5648894.1"/>
    </source>
</evidence>
<dbReference type="EMBL" id="CM044708">
    <property type="protein sequence ID" value="KAI5648894.1"/>
    <property type="molecule type" value="Genomic_DNA"/>
</dbReference>
<comment type="caution">
    <text evidence="1">The sequence shown here is derived from an EMBL/GenBank/DDBJ whole genome shotgun (WGS) entry which is preliminary data.</text>
</comment>
<name>A0ACB9ZND8_CATRO</name>
<sequence>MSCFPCFGSKKQEEPQEVPVAQVRDVPPPSPPRPVNNAPNLSSEPTNKNDTNNQKDEQTDAAANGDNGARTFTFRELAMATKNFKQECVISEGGFGKVYKATLQSGEVVAVKRLDRNGTQGNKEFLVEVLILTLLHHPNLANLMGYCADGDQRLLVYEYLPTGALDNYLHDIPDDKKPLNWQTRMKIASGAAQGLEYLHEKANPPIIYRDLKPSNILMDEDFNPKLSDYGLAKLTQGDSKTHISPRVMGSYGYCAPEYERNGELTLKSDVYSFGVILLELISGRRALDTSRPTDEQNLVAWAQPIFRDPKRFPDMADPLLKGEFPERSLNQAVGVAAMCLQEEPSVRPLIGDVVAALSFLAVASPQEDIPASIQALTSLNKIGDTDYQKDGSQQRNTEDGENISSSSRSSRCSSDGESEHRSPRKNRNGVEDQDGSVGSSVENRKYEESSAWSIGSSSRYKSQDGSAFENSRRESIGSHSRKSSDSEEEH</sequence>
<protein>
    <submittedName>
        <fullName evidence="1">Uncharacterized protein</fullName>
    </submittedName>
</protein>
<proteinExistence type="predicted"/>